<proteinExistence type="predicted"/>
<feature type="transmembrane region" description="Helical" evidence="1">
    <location>
        <begin position="118"/>
        <end position="145"/>
    </location>
</feature>
<accession>A0A0R1RNK0</accession>
<evidence type="ECO:0000256" key="1">
    <source>
        <dbReference type="SAM" id="Phobius"/>
    </source>
</evidence>
<dbReference type="Proteomes" id="UP000051697">
    <property type="component" value="Unassembled WGS sequence"/>
</dbReference>
<name>A0A0R1RNK0_9LACO</name>
<protein>
    <recommendedName>
        <fullName evidence="4">Integral membrane protein</fullName>
    </recommendedName>
</protein>
<dbReference type="AlphaFoldDB" id="A0A0R1RNK0"/>
<sequence length="209" mass="22712">MENTKYIEELTGYLSNLTADEQADVIDFYNEYILDANLTTDEDIMAQLGNPKQLSRKILADYSIKATNDETAGTPHYEPKPKKNIRMIWLVILAIFAAPIALPLAIAIIGVISGLLVVIFAVVASVFIIIISFFAAGIAAVVAGLSIWSQSVATAGLFIGSGLTIFGLSLIALPISYLVVKVLIQMTANFSKFLYNRFVTSKNTTKEAK</sequence>
<dbReference type="EMBL" id="AZFE01000030">
    <property type="protein sequence ID" value="KRL56042.1"/>
    <property type="molecule type" value="Genomic_DNA"/>
</dbReference>
<dbReference type="KEGG" id="lol:LACOL_0666"/>
<feature type="transmembrane region" description="Helical" evidence="1">
    <location>
        <begin position="157"/>
        <end position="180"/>
    </location>
</feature>
<dbReference type="RefSeq" id="WP_057889602.1">
    <property type="nucleotide sequence ID" value="NZ_AZFE01000030.1"/>
</dbReference>
<organism evidence="2 3">
    <name type="scientific">Paucilactobacillus oligofermentans DSM 15707 = LMG 22743</name>
    <dbReference type="NCBI Taxonomy" id="1423778"/>
    <lineage>
        <taxon>Bacteria</taxon>
        <taxon>Bacillati</taxon>
        <taxon>Bacillota</taxon>
        <taxon>Bacilli</taxon>
        <taxon>Lactobacillales</taxon>
        <taxon>Lactobacillaceae</taxon>
        <taxon>Paucilactobacillus</taxon>
    </lineage>
</organism>
<evidence type="ECO:0008006" key="4">
    <source>
        <dbReference type="Google" id="ProtNLM"/>
    </source>
</evidence>
<dbReference type="PATRIC" id="fig|1423778.4.peg.657"/>
<keyword evidence="3" id="KW-1185">Reference proteome</keyword>
<evidence type="ECO:0000313" key="3">
    <source>
        <dbReference type="Proteomes" id="UP000051697"/>
    </source>
</evidence>
<feature type="transmembrane region" description="Helical" evidence="1">
    <location>
        <begin position="87"/>
        <end position="112"/>
    </location>
</feature>
<keyword evidence="1" id="KW-0472">Membrane</keyword>
<dbReference type="STRING" id="1423778.FC70_GL000629"/>
<comment type="caution">
    <text evidence="2">The sequence shown here is derived from an EMBL/GenBank/DDBJ whole genome shotgun (WGS) entry which is preliminary data.</text>
</comment>
<reference evidence="2 3" key="1">
    <citation type="journal article" date="2015" name="Genome Announc.">
        <title>Expanding the biotechnology potential of lactobacilli through comparative genomics of 213 strains and associated genera.</title>
        <authorList>
            <person name="Sun Z."/>
            <person name="Harris H.M."/>
            <person name="McCann A."/>
            <person name="Guo C."/>
            <person name="Argimon S."/>
            <person name="Zhang W."/>
            <person name="Yang X."/>
            <person name="Jeffery I.B."/>
            <person name="Cooney J.C."/>
            <person name="Kagawa T.F."/>
            <person name="Liu W."/>
            <person name="Song Y."/>
            <person name="Salvetti E."/>
            <person name="Wrobel A."/>
            <person name="Rasinkangas P."/>
            <person name="Parkhill J."/>
            <person name="Rea M.C."/>
            <person name="O'Sullivan O."/>
            <person name="Ritari J."/>
            <person name="Douillard F.P."/>
            <person name="Paul Ross R."/>
            <person name="Yang R."/>
            <person name="Briner A.E."/>
            <person name="Felis G.E."/>
            <person name="de Vos W.M."/>
            <person name="Barrangou R."/>
            <person name="Klaenhammer T.R."/>
            <person name="Caufield P.W."/>
            <person name="Cui Y."/>
            <person name="Zhang H."/>
            <person name="O'Toole P.W."/>
        </authorList>
    </citation>
    <scope>NUCLEOTIDE SEQUENCE [LARGE SCALE GENOMIC DNA]</scope>
    <source>
        <strain evidence="2 3">DSM 15707</strain>
    </source>
</reference>
<keyword evidence="1" id="KW-0812">Transmembrane</keyword>
<dbReference type="OrthoDB" id="2242293at2"/>
<gene>
    <name evidence="2" type="ORF">FC70_GL000629</name>
</gene>
<keyword evidence="1" id="KW-1133">Transmembrane helix</keyword>
<evidence type="ECO:0000313" key="2">
    <source>
        <dbReference type="EMBL" id="KRL56042.1"/>
    </source>
</evidence>
<dbReference type="Pfam" id="PF22564">
    <property type="entry name" value="HAAS"/>
    <property type="match status" value="1"/>
</dbReference>